<feature type="binding site" evidence="1">
    <location>
        <position position="835"/>
    </location>
    <ligand>
        <name>ATP</name>
        <dbReference type="ChEBI" id="CHEBI:30616"/>
    </ligand>
</feature>
<dbReference type="Proteomes" id="UP000232323">
    <property type="component" value="Unassembled WGS sequence"/>
</dbReference>
<comment type="caution">
    <text evidence="4">The sequence shown here is derived from an EMBL/GenBank/DDBJ whole genome shotgun (WGS) entry which is preliminary data.</text>
</comment>
<evidence type="ECO:0000313" key="5">
    <source>
        <dbReference type="Proteomes" id="UP000232323"/>
    </source>
</evidence>
<dbReference type="Pfam" id="PF00069">
    <property type="entry name" value="Pkinase"/>
    <property type="match status" value="1"/>
</dbReference>
<dbReference type="SUPFAM" id="SSF56112">
    <property type="entry name" value="Protein kinase-like (PK-like)"/>
    <property type="match status" value="1"/>
</dbReference>
<keyword evidence="2" id="KW-0732">Signal</keyword>
<evidence type="ECO:0000259" key="3">
    <source>
        <dbReference type="PROSITE" id="PS50011"/>
    </source>
</evidence>
<dbReference type="STRING" id="1157962.A0A250WQL0"/>
<name>A0A250WQL0_9CHLO</name>
<feature type="domain" description="Protein kinase" evidence="3">
    <location>
        <begin position="808"/>
        <end position="1094"/>
    </location>
</feature>
<evidence type="ECO:0000256" key="2">
    <source>
        <dbReference type="SAM" id="SignalP"/>
    </source>
</evidence>
<dbReference type="PANTHER" id="PTHR44329">
    <property type="entry name" value="SERINE/THREONINE-PROTEIN KINASE TNNI3K-RELATED"/>
    <property type="match status" value="1"/>
</dbReference>
<dbReference type="PROSITE" id="PS50011">
    <property type="entry name" value="PROTEIN_KINASE_DOM"/>
    <property type="match status" value="1"/>
</dbReference>
<evidence type="ECO:0000313" key="4">
    <source>
        <dbReference type="EMBL" id="GAX73135.1"/>
    </source>
</evidence>
<dbReference type="InterPro" id="IPR000719">
    <property type="entry name" value="Prot_kinase_dom"/>
</dbReference>
<evidence type="ECO:0000256" key="1">
    <source>
        <dbReference type="PROSITE-ProRule" id="PRU10141"/>
    </source>
</evidence>
<gene>
    <name evidence="4" type="ORF">CEUSTIGMA_g588.t1</name>
</gene>
<keyword evidence="5" id="KW-1185">Reference proteome</keyword>
<dbReference type="InterPro" id="IPR051681">
    <property type="entry name" value="Ser/Thr_Kinases-Pseudokinases"/>
</dbReference>
<organism evidence="4 5">
    <name type="scientific">Chlamydomonas eustigma</name>
    <dbReference type="NCBI Taxonomy" id="1157962"/>
    <lineage>
        <taxon>Eukaryota</taxon>
        <taxon>Viridiplantae</taxon>
        <taxon>Chlorophyta</taxon>
        <taxon>core chlorophytes</taxon>
        <taxon>Chlorophyceae</taxon>
        <taxon>CS clade</taxon>
        <taxon>Chlamydomonadales</taxon>
        <taxon>Chlamydomonadaceae</taxon>
        <taxon>Chlamydomonas</taxon>
    </lineage>
</organism>
<dbReference type="EMBL" id="BEGY01000002">
    <property type="protein sequence ID" value="GAX73135.1"/>
    <property type="molecule type" value="Genomic_DNA"/>
</dbReference>
<protein>
    <recommendedName>
        <fullName evidence="3">Protein kinase domain-containing protein</fullName>
    </recommendedName>
</protein>
<dbReference type="InterPro" id="IPR011009">
    <property type="entry name" value="Kinase-like_dom_sf"/>
</dbReference>
<proteinExistence type="predicted"/>
<feature type="signal peptide" evidence="2">
    <location>
        <begin position="1"/>
        <end position="15"/>
    </location>
</feature>
<keyword evidence="1" id="KW-0547">Nucleotide-binding</keyword>
<dbReference type="Gene3D" id="1.10.510.10">
    <property type="entry name" value="Transferase(Phosphotransferase) domain 1"/>
    <property type="match status" value="1"/>
</dbReference>
<dbReference type="PROSITE" id="PS00107">
    <property type="entry name" value="PROTEIN_KINASE_ATP"/>
    <property type="match status" value="1"/>
</dbReference>
<sequence>MSIFIYISFLGFVRGHLYWDAAFTISSTPMPETSSLEGLTMQRMLLYPPTSSHAFTPAAFIVSPNYFSNSSKSVSIINCTISTLCRTVSAYASFLNLSESHLSDSRPLQPSSGVRITIDQFTSIPSKVNISNLTIECDPAVDGNFTSALATATDSASFLAAITALTDLGLNGTVNVENLVTVSNSTGWPVWPQPGLVLGKNASLSLLSETGNGVIDFEMNAGRIILPSGNMFIENLTLINLCSSKIFLPEDNLFFLTSIQTSAISRSSNSRMVDVHSLLLVPNDELVMLTYWTMLLSSSLSQLSVYQRFLNISTISTWPDAYSLDPSSLLFSNITVDTSTFYNVSLQSSAVTLPRNDVQYSIKSPTLCAVGSYNVENSTWLPGPAPSAYPPDNLSNNPLYPILPSTNLQTFLPPIFKYVISGVTAEYSTQTSVAASYLPPVILQYVNVSVSNFGSAGGGGLTRDVLWAGPNVLPNIETYGSPNNSVYLDLNNEHSVLSVGGNSSALYFQRLTLLNLLVSSEAQTSSGFSTVPSALPIWAVQFIRDATPVRVYLESVTLMLTEQSFHPLYALAVAGGPSGIAAARSLPSVNQIPGINDPSLDIISVFTVKWFSASAIALDQYLGLGVSGTKLLIVNQNNSSVDSSQVNGMYMPGPPSSMFLTQKLNETAASAGGGNGGEGKWVAIIVGVTVGVGCGLMVTSAALVWMLYRNKAAGGEEPVKSSPASVHFSLAPSNTESSTLDPLTPAAVIQSRESSEKVGGGSRGLTLSQAGSSETHEILASNALKKWNPMHDVEVMAGKIQIQESSRLKLLEPIGEGAFGKVYRGTWRGLDVAVKTVLFASKQGGNDAPERRAVIEAAVSTLVVHMNVVATYHYDIKPVKMVTGGSSSSLQIEENGKSDWKLYLVQELCSASLADVLQAGFLHDQETTHPYLDLILSALLDISCGMAHIHSKGIIHGDLKPENVLAKVDEECQNRLIYKITDFGLAKTLDPKKGYVSCFNNGTPYYVAPEVSKTGKLTQASDVYSFGVMMVEIYRNMTPWINKPGGGFLPNPDFLKFPETTPRSVVELAVRCVHKKPKTRPTFAKVESIIRDLVRVMKDGWEQSSPSVPTADPLPEHSSVVASVPVPAPQIPVLEVPEPLCPGDAGTPNIPGGVDIMVSRGSQPGHQLPRSGNRSPLAVTREALVSVRGLKSRVQSRVHHFHIMEGLGEIMFKEETQMN</sequence>
<dbReference type="SMART" id="SM00220">
    <property type="entry name" value="S_TKc"/>
    <property type="match status" value="1"/>
</dbReference>
<dbReference type="InterPro" id="IPR017441">
    <property type="entry name" value="Protein_kinase_ATP_BS"/>
</dbReference>
<reference evidence="4 5" key="1">
    <citation type="submission" date="2017-08" db="EMBL/GenBank/DDBJ databases">
        <title>Acidophilic green algal genome provides insights into adaptation to an acidic environment.</title>
        <authorList>
            <person name="Hirooka S."/>
            <person name="Hirose Y."/>
            <person name="Kanesaki Y."/>
            <person name="Higuchi S."/>
            <person name="Fujiwara T."/>
            <person name="Onuma R."/>
            <person name="Era A."/>
            <person name="Ohbayashi R."/>
            <person name="Uzuka A."/>
            <person name="Nozaki H."/>
            <person name="Yoshikawa H."/>
            <person name="Miyagishima S.Y."/>
        </authorList>
    </citation>
    <scope>NUCLEOTIDE SEQUENCE [LARGE SCALE GENOMIC DNA]</scope>
    <source>
        <strain evidence="4 5">NIES-2499</strain>
    </source>
</reference>
<keyword evidence="1" id="KW-0067">ATP-binding</keyword>
<dbReference type="OrthoDB" id="533232at2759"/>
<dbReference type="AlphaFoldDB" id="A0A250WQL0"/>
<dbReference type="Gene3D" id="3.30.200.20">
    <property type="entry name" value="Phosphorylase Kinase, domain 1"/>
    <property type="match status" value="1"/>
</dbReference>
<feature type="chain" id="PRO_5011970442" description="Protein kinase domain-containing protein" evidence="2">
    <location>
        <begin position="16"/>
        <end position="1219"/>
    </location>
</feature>
<dbReference type="GO" id="GO:0004674">
    <property type="term" value="F:protein serine/threonine kinase activity"/>
    <property type="evidence" value="ECO:0007669"/>
    <property type="project" value="TreeGrafter"/>
</dbReference>
<dbReference type="PANTHER" id="PTHR44329:SF214">
    <property type="entry name" value="PROTEIN KINASE DOMAIN-CONTAINING PROTEIN"/>
    <property type="match status" value="1"/>
</dbReference>
<accession>A0A250WQL0</accession>
<dbReference type="GO" id="GO:0005524">
    <property type="term" value="F:ATP binding"/>
    <property type="evidence" value="ECO:0007669"/>
    <property type="project" value="UniProtKB-UniRule"/>
</dbReference>